<dbReference type="SUPFAM" id="SSF54980">
    <property type="entry name" value="EF-G C-terminal domain-like"/>
    <property type="match status" value="2"/>
</dbReference>
<evidence type="ECO:0000256" key="1">
    <source>
        <dbReference type="ARBA" id="ARBA00005870"/>
    </source>
</evidence>
<dbReference type="Pfam" id="PF00009">
    <property type="entry name" value="GTP_EFTU"/>
    <property type="match status" value="1"/>
</dbReference>
<dbReference type="InterPro" id="IPR031157">
    <property type="entry name" value="G_TR_CS"/>
</dbReference>
<evidence type="ECO:0000256" key="8">
    <source>
        <dbReference type="ARBA" id="ARBA00024731"/>
    </source>
</evidence>
<dbReference type="SMART" id="SM00889">
    <property type="entry name" value="EFG_IV"/>
    <property type="match status" value="1"/>
</dbReference>
<evidence type="ECO:0000256" key="7">
    <source>
        <dbReference type="ARBA" id="ARBA00023134"/>
    </source>
</evidence>
<dbReference type="Pfam" id="PF03764">
    <property type="entry name" value="EFG_IV"/>
    <property type="match status" value="1"/>
</dbReference>
<dbReference type="Pfam" id="PF03144">
    <property type="entry name" value="GTP_EFTU_D2"/>
    <property type="match status" value="1"/>
</dbReference>
<dbReference type="RefSeq" id="WP_220227422.1">
    <property type="nucleotide sequence ID" value="NZ_JAICBX010000001.1"/>
</dbReference>
<dbReference type="PROSITE" id="PS51722">
    <property type="entry name" value="G_TR_2"/>
    <property type="match status" value="1"/>
</dbReference>
<dbReference type="FunFam" id="3.30.70.870:FF:000001">
    <property type="entry name" value="Elongation factor G"/>
    <property type="match status" value="1"/>
</dbReference>
<dbReference type="GO" id="GO:0005525">
    <property type="term" value="F:GTP binding"/>
    <property type="evidence" value="ECO:0007669"/>
    <property type="project" value="UniProtKB-UniRule"/>
</dbReference>
<dbReference type="AlphaFoldDB" id="A0AAE2ZHI5"/>
<evidence type="ECO:0000259" key="10">
    <source>
        <dbReference type="PROSITE" id="PS51722"/>
    </source>
</evidence>
<dbReference type="InterPro" id="IPR009000">
    <property type="entry name" value="Transl_B-barrel_sf"/>
</dbReference>
<reference evidence="11" key="1">
    <citation type="submission" date="2021-08" db="EMBL/GenBank/DDBJ databases">
        <title>Hoeflea bacterium WL0058 sp. nov., isolated from the sediment.</title>
        <authorList>
            <person name="Wang L."/>
            <person name="Zhang D."/>
        </authorList>
    </citation>
    <scope>NUCLEOTIDE SEQUENCE</scope>
    <source>
        <strain evidence="11">WL0058</strain>
    </source>
</reference>
<dbReference type="GO" id="GO:0005737">
    <property type="term" value="C:cytoplasm"/>
    <property type="evidence" value="ECO:0007669"/>
    <property type="project" value="UniProtKB-SubCell"/>
</dbReference>
<dbReference type="CDD" id="cd16262">
    <property type="entry name" value="EFG_III"/>
    <property type="match status" value="1"/>
</dbReference>
<dbReference type="InterPro" id="IPR027417">
    <property type="entry name" value="P-loop_NTPase"/>
</dbReference>
<dbReference type="SUPFAM" id="SSF52540">
    <property type="entry name" value="P-loop containing nucleoside triphosphate hydrolases"/>
    <property type="match status" value="1"/>
</dbReference>
<dbReference type="NCBIfam" id="TIGR00484">
    <property type="entry name" value="EF-G"/>
    <property type="match status" value="1"/>
</dbReference>
<evidence type="ECO:0000256" key="6">
    <source>
        <dbReference type="ARBA" id="ARBA00022917"/>
    </source>
</evidence>
<dbReference type="InterPro" id="IPR009022">
    <property type="entry name" value="EFG_III"/>
</dbReference>
<feature type="binding site" evidence="9">
    <location>
        <begin position="86"/>
        <end position="90"/>
    </location>
    <ligand>
        <name>GTP</name>
        <dbReference type="ChEBI" id="CHEBI:37565"/>
    </ligand>
</feature>
<keyword evidence="12" id="KW-1185">Reference proteome</keyword>
<dbReference type="GO" id="GO:0032790">
    <property type="term" value="P:ribosome disassembly"/>
    <property type="evidence" value="ECO:0007669"/>
    <property type="project" value="TreeGrafter"/>
</dbReference>
<name>A0AAE2ZHI5_9HYPH</name>
<dbReference type="SUPFAM" id="SSF50447">
    <property type="entry name" value="Translation proteins"/>
    <property type="match status" value="1"/>
</dbReference>
<dbReference type="HAMAP" id="MF_00054_B">
    <property type="entry name" value="EF_G_EF_2_B"/>
    <property type="match status" value="1"/>
</dbReference>
<gene>
    <name evidence="9 11" type="primary">fusA</name>
    <name evidence="11" type="ORF">K1W69_06190</name>
</gene>
<dbReference type="FunFam" id="3.30.230.10:FF:000003">
    <property type="entry name" value="Elongation factor G"/>
    <property type="match status" value="1"/>
</dbReference>
<accession>A0AAE2ZHI5</accession>
<dbReference type="FunFam" id="3.40.50.300:FF:000029">
    <property type="entry name" value="Elongation factor G"/>
    <property type="match status" value="1"/>
</dbReference>
<dbReference type="SUPFAM" id="SSF54211">
    <property type="entry name" value="Ribosomal protein S5 domain 2-like"/>
    <property type="match status" value="1"/>
</dbReference>
<dbReference type="PROSITE" id="PS00301">
    <property type="entry name" value="G_TR_1"/>
    <property type="match status" value="1"/>
</dbReference>
<dbReference type="Pfam" id="PF14492">
    <property type="entry name" value="EFG_III"/>
    <property type="match status" value="1"/>
</dbReference>
<feature type="binding site" evidence="9">
    <location>
        <begin position="140"/>
        <end position="143"/>
    </location>
    <ligand>
        <name>GTP</name>
        <dbReference type="ChEBI" id="CHEBI:37565"/>
    </ligand>
</feature>
<dbReference type="Gene3D" id="3.30.70.870">
    <property type="entry name" value="Elongation Factor G (Translational Gtpase), domain 3"/>
    <property type="match status" value="1"/>
</dbReference>
<evidence type="ECO:0000256" key="3">
    <source>
        <dbReference type="ARBA" id="ARBA00022490"/>
    </source>
</evidence>
<dbReference type="InterPro" id="IPR047872">
    <property type="entry name" value="EFG_IV"/>
</dbReference>
<dbReference type="PRINTS" id="PR00315">
    <property type="entry name" value="ELONGATNFCT"/>
</dbReference>
<comment type="function">
    <text evidence="8 9">Catalyzes the GTP-dependent ribosomal translocation step during translation elongation. During this step, the ribosome changes from the pre-translocational (PRE) to the post-translocational (POST) state as the newly formed A-site-bound peptidyl-tRNA and P-site-bound deacylated tRNA move to the P and E sites, respectively. Catalyzes the coordinated movement of the two tRNA molecules, the mRNA and conformational changes in the ribosome.</text>
</comment>
<evidence type="ECO:0000256" key="2">
    <source>
        <dbReference type="ARBA" id="ARBA00017872"/>
    </source>
</evidence>
<dbReference type="SMART" id="SM00838">
    <property type="entry name" value="EFG_C"/>
    <property type="match status" value="1"/>
</dbReference>
<feature type="domain" description="Tr-type G" evidence="10">
    <location>
        <begin position="8"/>
        <end position="288"/>
    </location>
</feature>
<proteinExistence type="inferred from homology"/>
<keyword evidence="6 9" id="KW-0648">Protein biosynthesis</keyword>
<dbReference type="CDD" id="cd01886">
    <property type="entry name" value="EF-G"/>
    <property type="match status" value="1"/>
</dbReference>
<keyword evidence="4 9" id="KW-0547">Nucleotide-binding</keyword>
<dbReference type="PANTHER" id="PTHR43261:SF1">
    <property type="entry name" value="RIBOSOME-RELEASING FACTOR 2, MITOCHONDRIAL"/>
    <property type="match status" value="1"/>
</dbReference>
<dbReference type="FunFam" id="3.30.70.240:FF:000001">
    <property type="entry name" value="Elongation factor G"/>
    <property type="match status" value="1"/>
</dbReference>
<keyword evidence="7 9" id="KW-0342">GTP-binding</keyword>
<dbReference type="Gene3D" id="2.40.30.10">
    <property type="entry name" value="Translation factors"/>
    <property type="match status" value="1"/>
</dbReference>
<dbReference type="GO" id="GO:0003746">
    <property type="term" value="F:translation elongation factor activity"/>
    <property type="evidence" value="ECO:0007669"/>
    <property type="project" value="UniProtKB-UniRule"/>
</dbReference>
<evidence type="ECO:0000313" key="11">
    <source>
        <dbReference type="EMBL" id="MBW8636769.1"/>
    </source>
</evidence>
<keyword evidence="3 9" id="KW-0963">Cytoplasm</keyword>
<dbReference type="InterPro" id="IPR041095">
    <property type="entry name" value="EFG_II"/>
</dbReference>
<comment type="subcellular location">
    <subcellularLocation>
        <location evidence="9">Cytoplasm</location>
    </subcellularLocation>
</comment>
<dbReference type="Gene3D" id="3.40.50.300">
    <property type="entry name" value="P-loop containing nucleotide triphosphate hydrolases"/>
    <property type="match status" value="1"/>
</dbReference>
<dbReference type="InterPro" id="IPR004540">
    <property type="entry name" value="Transl_elong_EFG/EF2"/>
</dbReference>
<dbReference type="NCBIfam" id="TIGR00231">
    <property type="entry name" value="small_GTP"/>
    <property type="match status" value="1"/>
</dbReference>
<dbReference type="InterPro" id="IPR004161">
    <property type="entry name" value="EFTu-like_2"/>
</dbReference>
<dbReference type="InterPro" id="IPR035649">
    <property type="entry name" value="EFG_V"/>
</dbReference>
<dbReference type="CDD" id="cd03713">
    <property type="entry name" value="EFG_mtEFG_C"/>
    <property type="match status" value="1"/>
</dbReference>
<feature type="binding site" evidence="9">
    <location>
        <begin position="17"/>
        <end position="24"/>
    </location>
    <ligand>
        <name>GTP</name>
        <dbReference type="ChEBI" id="CHEBI:37565"/>
    </ligand>
</feature>
<evidence type="ECO:0000313" key="12">
    <source>
        <dbReference type="Proteomes" id="UP001196509"/>
    </source>
</evidence>
<dbReference type="InterPro" id="IPR000640">
    <property type="entry name" value="EFG_V-like"/>
</dbReference>
<sequence>MAREYKIEDYRNFGIMAHIDAGKTTTTERILYYTGKSHKIGEVHDGAATMDWMEQEQERGITITSAATTTFWKGRDGAMRRFNIIDTPGHVDFTIEVERSLRVLDGAVALLDANAGVEPQTETVWRQADKYHVPRMIFCNKMDKIGADFYRSVDMVKSRLGAIPVVMQLPIGAESDFKGVVDLIEMNALVWRDESLGAQWDIVEIPADLKDRAEEYREKLIETVVEIDEAAMEAYLEGDMPSNDQIRALVRQGTINVDFFPMFCGSAFKNKGVQPLLDAVVEYLPSPIDIPAIKGIDAKTEAEIKRVASDDEPLSMLAFKVMNDPFVGSLTFARIYSGVIEKGSSVMNTVKEKRERVGRMLQMHSNSREDIDVAYAGDIVALAGLKETTTGDTLCDPLKPVILERMEFPDPVIQIAIEPKTKGDQEKMGIALNRLAAEDPSFRVKSDEESGQTIIAGMGELHLDILVDRMKREFKVEANVGAPQVAYRETITREAEIDYTHKKQSGGSGQFARVKIIFEPNTESEEFEFVSKIVGGNVPKEYIPGVQKGIESVLSSGPLAGFPMLGVKATLIDGAYHDVDSSVLAFEIASRAAFREGAKKAGAQLLEPIMKVEVVTPEDYVGDVIGDLNSRRGQIQGQESRGIAVVINAHVPLANMFKYVDNLRSMSQGRAQYSMQFDHYAAVPSNVAQEIQEKYA</sequence>
<dbReference type="CDD" id="cd04088">
    <property type="entry name" value="EFG_mtEFG_II"/>
    <property type="match status" value="1"/>
</dbReference>
<dbReference type="Gene3D" id="3.30.230.10">
    <property type="match status" value="1"/>
</dbReference>
<comment type="caution">
    <text evidence="11">The sequence shown here is derived from an EMBL/GenBank/DDBJ whole genome shotgun (WGS) entry which is preliminary data.</text>
</comment>
<dbReference type="EMBL" id="JAICBX010000001">
    <property type="protein sequence ID" value="MBW8636769.1"/>
    <property type="molecule type" value="Genomic_DNA"/>
</dbReference>
<evidence type="ECO:0000256" key="9">
    <source>
        <dbReference type="HAMAP-Rule" id="MF_00054"/>
    </source>
</evidence>
<evidence type="ECO:0000256" key="5">
    <source>
        <dbReference type="ARBA" id="ARBA00022768"/>
    </source>
</evidence>
<dbReference type="InterPro" id="IPR000795">
    <property type="entry name" value="T_Tr_GTP-bd_dom"/>
</dbReference>
<comment type="similarity">
    <text evidence="1 9">Belongs to the TRAFAC class translation factor GTPase superfamily. Classic translation factor GTPase family. EF-G/EF-2 subfamily.</text>
</comment>
<dbReference type="InterPro" id="IPR005225">
    <property type="entry name" value="Small_GTP-bd"/>
</dbReference>
<organism evidence="11 12">
    <name type="scientific">Flavimaribacter sediminis</name>
    <dbReference type="NCBI Taxonomy" id="2865987"/>
    <lineage>
        <taxon>Bacteria</taxon>
        <taxon>Pseudomonadati</taxon>
        <taxon>Pseudomonadota</taxon>
        <taxon>Alphaproteobacteria</taxon>
        <taxon>Hyphomicrobiales</taxon>
        <taxon>Rhizobiaceae</taxon>
        <taxon>Flavimaribacter</taxon>
    </lineage>
</organism>
<dbReference type="CDD" id="cd01434">
    <property type="entry name" value="EFG_mtEFG1_IV"/>
    <property type="match status" value="1"/>
</dbReference>
<dbReference type="Pfam" id="PF00679">
    <property type="entry name" value="EFG_C"/>
    <property type="match status" value="1"/>
</dbReference>
<keyword evidence="5 9" id="KW-0251">Elongation factor</keyword>
<dbReference type="InterPro" id="IPR014721">
    <property type="entry name" value="Ribsml_uS5_D2-typ_fold_subgr"/>
</dbReference>
<dbReference type="InterPro" id="IPR020568">
    <property type="entry name" value="Ribosomal_Su5_D2-typ_SF"/>
</dbReference>
<dbReference type="GO" id="GO:0003924">
    <property type="term" value="F:GTPase activity"/>
    <property type="evidence" value="ECO:0007669"/>
    <property type="project" value="InterPro"/>
</dbReference>
<dbReference type="InterPro" id="IPR005517">
    <property type="entry name" value="Transl_elong_EFG/EF2_IV"/>
</dbReference>
<evidence type="ECO:0000256" key="4">
    <source>
        <dbReference type="ARBA" id="ARBA00022741"/>
    </source>
</evidence>
<dbReference type="InterPro" id="IPR035647">
    <property type="entry name" value="EFG_III/V"/>
</dbReference>
<dbReference type="GO" id="GO:0097216">
    <property type="term" value="F:guanosine tetraphosphate binding"/>
    <property type="evidence" value="ECO:0007669"/>
    <property type="project" value="UniProtKB-ARBA"/>
</dbReference>
<dbReference type="Gene3D" id="3.30.70.240">
    <property type="match status" value="1"/>
</dbReference>
<dbReference type="FunFam" id="2.40.30.10:FF:000006">
    <property type="entry name" value="Elongation factor G"/>
    <property type="match status" value="1"/>
</dbReference>
<dbReference type="NCBIfam" id="NF009381">
    <property type="entry name" value="PRK12740.1-5"/>
    <property type="match status" value="1"/>
</dbReference>
<protein>
    <recommendedName>
        <fullName evidence="2 9">Elongation factor G</fullName>
        <shortName evidence="9">EF-G</shortName>
    </recommendedName>
</protein>
<dbReference type="PANTHER" id="PTHR43261">
    <property type="entry name" value="TRANSLATION ELONGATION FACTOR G-RELATED"/>
    <property type="match status" value="1"/>
</dbReference>
<dbReference type="Proteomes" id="UP001196509">
    <property type="component" value="Unassembled WGS sequence"/>
</dbReference>